<evidence type="ECO:0000313" key="3">
    <source>
        <dbReference type="Proteomes" id="UP000183832"/>
    </source>
</evidence>
<evidence type="ECO:0000313" key="2">
    <source>
        <dbReference type="EMBL" id="CRL08314.1"/>
    </source>
</evidence>
<feature type="region of interest" description="Disordered" evidence="1">
    <location>
        <begin position="41"/>
        <end position="66"/>
    </location>
</feature>
<accession>A0A1J1J8M4</accession>
<protein>
    <submittedName>
        <fullName evidence="2">CLUMA_CG021531, isoform A</fullName>
    </submittedName>
</protein>
<dbReference type="EMBL" id="CVRI01000075">
    <property type="protein sequence ID" value="CRL08314.1"/>
    <property type="molecule type" value="Genomic_DNA"/>
</dbReference>
<keyword evidence="3" id="KW-1185">Reference proteome</keyword>
<reference evidence="2 3" key="1">
    <citation type="submission" date="2015-04" db="EMBL/GenBank/DDBJ databases">
        <authorList>
            <person name="Syromyatnikov M.Y."/>
            <person name="Popov V.N."/>
        </authorList>
    </citation>
    <scope>NUCLEOTIDE SEQUENCE [LARGE SCALE GENOMIC DNA]</scope>
</reference>
<evidence type="ECO:0000256" key="1">
    <source>
        <dbReference type="SAM" id="MobiDB-lite"/>
    </source>
</evidence>
<sequence>MQLHKYSLKSRVETSNQPFSADKTIQTITIVIVFHTYTAKARKSTNNSNNKEQRNDGKQNSVRINS</sequence>
<proteinExistence type="predicted"/>
<name>A0A1J1J8M4_9DIPT</name>
<organism evidence="2 3">
    <name type="scientific">Clunio marinus</name>
    <dbReference type="NCBI Taxonomy" id="568069"/>
    <lineage>
        <taxon>Eukaryota</taxon>
        <taxon>Metazoa</taxon>
        <taxon>Ecdysozoa</taxon>
        <taxon>Arthropoda</taxon>
        <taxon>Hexapoda</taxon>
        <taxon>Insecta</taxon>
        <taxon>Pterygota</taxon>
        <taxon>Neoptera</taxon>
        <taxon>Endopterygota</taxon>
        <taxon>Diptera</taxon>
        <taxon>Nematocera</taxon>
        <taxon>Chironomoidea</taxon>
        <taxon>Chironomidae</taxon>
        <taxon>Clunio</taxon>
    </lineage>
</organism>
<dbReference type="Proteomes" id="UP000183832">
    <property type="component" value="Unassembled WGS sequence"/>
</dbReference>
<dbReference type="AlphaFoldDB" id="A0A1J1J8M4"/>
<gene>
    <name evidence="2" type="ORF">CLUMA_CG021531</name>
</gene>